<proteinExistence type="predicted"/>
<accession>A0A0K1QBJ1</accession>
<dbReference type="STRING" id="1391654.AKJ09_09700"/>
<name>A0A0K1QBJ1_9BACT</name>
<dbReference type="RefSeq" id="WP_205633961.1">
    <property type="nucleotide sequence ID" value="NZ_CP012333.1"/>
</dbReference>
<organism evidence="1 2">
    <name type="scientific">Labilithrix luteola</name>
    <dbReference type="NCBI Taxonomy" id="1391654"/>
    <lineage>
        <taxon>Bacteria</taxon>
        <taxon>Pseudomonadati</taxon>
        <taxon>Myxococcota</taxon>
        <taxon>Polyangia</taxon>
        <taxon>Polyangiales</taxon>
        <taxon>Labilitrichaceae</taxon>
        <taxon>Labilithrix</taxon>
    </lineage>
</organism>
<dbReference type="KEGG" id="llu:AKJ09_09700"/>
<evidence type="ECO:0000313" key="1">
    <source>
        <dbReference type="EMBL" id="AKV03037.1"/>
    </source>
</evidence>
<evidence type="ECO:0008006" key="3">
    <source>
        <dbReference type="Google" id="ProtNLM"/>
    </source>
</evidence>
<dbReference type="Proteomes" id="UP000064967">
    <property type="component" value="Chromosome"/>
</dbReference>
<keyword evidence="2" id="KW-1185">Reference proteome</keyword>
<sequence>MVVLVALGALGCQEKAKTDLAPAASSLAPSTAPKPAAALKFTIDPKSTSSIDMPAPKEHIKAATDAALGALDIDLTNLANTRGEVKVDLASLVTKTFDDAAKDKTQTAHARTWLEVADGEEGKLPDDVKKANQFAVYAIRTIDNVSASDLTKVPVTKDGTDEVRTVTMTTHGELLVHGHKVDRDAEVEAKFVYAPGAPADKPKAVLVKTKKPLRVVLGEHDVKPRDGFGKIAKGAFNLLGTKVADTADISLDLRALPQS</sequence>
<reference evidence="1 2" key="1">
    <citation type="submission" date="2015-08" db="EMBL/GenBank/DDBJ databases">
        <authorList>
            <person name="Babu N.S."/>
            <person name="Beckwith C.J."/>
            <person name="Beseler K.G."/>
            <person name="Brison A."/>
            <person name="Carone J.V."/>
            <person name="Caskin T.P."/>
            <person name="Diamond M."/>
            <person name="Durham M.E."/>
            <person name="Foxe J.M."/>
            <person name="Go M."/>
            <person name="Henderson B.A."/>
            <person name="Jones I.B."/>
            <person name="McGettigan J.A."/>
            <person name="Micheletti S.J."/>
            <person name="Nasrallah M.E."/>
            <person name="Ortiz D."/>
            <person name="Piller C.R."/>
            <person name="Privatt S.R."/>
            <person name="Schneider S.L."/>
            <person name="Sharp S."/>
            <person name="Smith T.C."/>
            <person name="Stanton J.D."/>
            <person name="Ullery H.E."/>
            <person name="Wilson R.J."/>
            <person name="Serrano M.G."/>
            <person name="Buck G."/>
            <person name="Lee V."/>
            <person name="Wang Y."/>
            <person name="Carvalho R."/>
            <person name="Voegtly L."/>
            <person name="Shi R."/>
            <person name="Duckworth R."/>
            <person name="Johnson A."/>
            <person name="Loviza R."/>
            <person name="Walstead R."/>
            <person name="Shah Z."/>
            <person name="Kiflezghi M."/>
            <person name="Wade K."/>
            <person name="Ball S.L."/>
            <person name="Bradley K.W."/>
            <person name="Asai D.J."/>
            <person name="Bowman C.A."/>
            <person name="Russell D.A."/>
            <person name="Pope W.H."/>
            <person name="Jacobs-Sera D."/>
            <person name="Hendrix R.W."/>
            <person name="Hatfull G.F."/>
        </authorList>
    </citation>
    <scope>NUCLEOTIDE SEQUENCE [LARGE SCALE GENOMIC DNA]</scope>
    <source>
        <strain evidence="1 2">DSM 27648</strain>
    </source>
</reference>
<dbReference type="EMBL" id="CP012333">
    <property type="protein sequence ID" value="AKV03037.1"/>
    <property type="molecule type" value="Genomic_DNA"/>
</dbReference>
<protein>
    <recommendedName>
        <fullName evidence="3">Lipid/polyisoprenoid-binding YceI-like domain-containing protein</fullName>
    </recommendedName>
</protein>
<dbReference type="AlphaFoldDB" id="A0A0K1QBJ1"/>
<gene>
    <name evidence="1" type="ORF">AKJ09_09700</name>
</gene>
<evidence type="ECO:0000313" key="2">
    <source>
        <dbReference type="Proteomes" id="UP000064967"/>
    </source>
</evidence>